<sequence>MGGNLLTKLITSEIGSKKASCFALHKMKVSTRQTNTMGLSQAGIHTAPFSQTQIKKRSKLNSIEANPKKLFQNQILYEAKGHKSFKLRVYVMLRSTNLQKVKDIKLNFTLCTHEPAPVHNFKPS</sequence>
<dbReference type="AlphaFoldDB" id="A0A251QGD5"/>
<evidence type="ECO:0000313" key="2">
    <source>
        <dbReference type="Proteomes" id="UP000006882"/>
    </source>
</evidence>
<organism evidence="1 2">
    <name type="scientific">Prunus persica</name>
    <name type="common">Peach</name>
    <name type="synonym">Amygdalus persica</name>
    <dbReference type="NCBI Taxonomy" id="3760"/>
    <lineage>
        <taxon>Eukaryota</taxon>
        <taxon>Viridiplantae</taxon>
        <taxon>Streptophyta</taxon>
        <taxon>Embryophyta</taxon>
        <taxon>Tracheophyta</taxon>
        <taxon>Spermatophyta</taxon>
        <taxon>Magnoliopsida</taxon>
        <taxon>eudicotyledons</taxon>
        <taxon>Gunneridae</taxon>
        <taxon>Pentapetalae</taxon>
        <taxon>rosids</taxon>
        <taxon>fabids</taxon>
        <taxon>Rosales</taxon>
        <taxon>Rosaceae</taxon>
        <taxon>Amygdaloideae</taxon>
        <taxon>Amygdaleae</taxon>
        <taxon>Prunus</taxon>
    </lineage>
</organism>
<accession>A0A251QGD5</accession>
<reference evidence="1 2" key="1">
    <citation type="journal article" date="2013" name="Nat. Genet.">
        <title>The high-quality draft genome of peach (Prunus persica) identifies unique patterns of genetic diversity, domestication and genome evolution.</title>
        <authorList>
            <consortium name="International Peach Genome Initiative"/>
            <person name="Verde I."/>
            <person name="Abbott A.G."/>
            <person name="Scalabrin S."/>
            <person name="Jung S."/>
            <person name="Shu S."/>
            <person name="Marroni F."/>
            <person name="Zhebentyayeva T."/>
            <person name="Dettori M.T."/>
            <person name="Grimwood J."/>
            <person name="Cattonaro F."/>
            <person name="Zuccolo A."/>
            <person name="Rossini L."/>
            <person name="Jenkins J."/>
            <person name="Vendramin E."/>
            <person name="Meisel L.A."/>
            <person name="Decroocq V."/>
            <person name="Sosinski B."/>
            <person name="Prochnik S."/>
            <person name="Mitros T."/>
            <person name="Policriti A."/>
            <person name="Cipriani G."/>
            <person name="Dondini L."/>
            <person name="Ficklin S."/>
            <person name="Goodstein D.M."/>
            <person name="Xuan P."/>
            <person name="Del Fabbro C."/>
            <person name="Aramini V."/>
            <person name="Copetti D."/>
            <person name="Gonzalez S."/>
            <person name="Horner D.S."/>
            <person name="Falchi R."/>
            <person name="Lucas S."/>
            <person name="Mica E."/>
            <person name="Maldonado J."/>
            <person name="Lazzari B."/>
            <person name="Bielenberg D."/>
            <person name="Pirona R."/>
            <person name="Miculan M."/>
            <person name="Barakat A."/>
            <person name="Testolin R."/>
            <person name="Stella A."/>
            <person name="Tartarini S."/>
            <person name="Tonutti P."/>
            <person name="Arus P."/>
            <person name="Orellana A."/>
            <person name="Wells C."/>
            <person name="Main D."/>
            <person name="Vizzotto G."/>
            <person name="Silva H."/>
            <person name="Salamini F."/>
            <person name="Schmutz J."/>
            <person name="Morgante M."/>
            <person name="Rokhsar D.S."/>
        </authorList>
    </citation>
    <scope>NUCLEOTIDE SEQUENCE [LARGE SCALE GENOMIC DNA]</scope>
    <source>
        <strain evidence="2">cv. Nemared</strain>
    </source>
</reference>
<evidence type="ECO:0000313" key="1">
    <source>
        <dbReference type="EMBL" id="ONI22906.1"/>
    </source>
</evidence>
<name>A0A251QGD5_PRUPE</name>
<dbReference type="Gramene" id="ONI22906">
    <property type="protein sequence ID" value="ONI22906"/>
    <property type="gene ID" value="PRUPE_2G158200"/>
</dbReference>
<dbReference type="EMBL" id="CM007652">
    <property type="protein sequence ID" value="ONI22906.1"/>
    <property type="molecule type" value="Genomic_DNA"/>
</dbReference>
<protein>
    <submittedName>
        <fullName evidence="1">Uncharacterized protein</fullName>
    </submittedName>
</protein>
<dbReference type="Proteomes" id="UP000006882">
    <property type="component" value="Chromosome G2"/>
</dbReference>
<gene>
    <name evidence="1" type="ORF">PRUPE_2G158200</name>
</gene>
<proteinExistence type="predicted"/>
<keyword evidence="2" id="KW-1185">Reference proteome</keyword>